<comment type="caution">
    <text evidence="2">The sequence shown here is derived from an EMBL/GenBank/DDBJ whole genome shotgun (WGS) entry which is preliminary data.</text>
</comment>
<dbReference type="Proteomes" id="UP000828251">
    <property type="component" value="Unassembled WGS sequence"/>
</dbReference>
<name>A0A9D4AFE0_9ROSI</name>
<sequence>MGGGGAAEDIPKASQAIEGGTFWDFGAAAGEYRVLRGHVHGSSYRPNEHIFLYLDVVGFGTTTLIRTFALRADLISALVERLRSKTHICRLPCEECTITLKDVALQLRLSVNGTTVTGSSDRTYVALLSVAWTITE</sequence>
<dbReference type="OrthoDB" id="1421598at2759"/>
<dbReference type="EMBL" id="JAIQCV010000003">
    <property type="protein sequence ID" value="KAH1114209.1"/>
    <property type="molecule type" value="Genomic_DNA"/>
</dbReference>
<organism evidence="2 3">
    <name type="scientific">Gossypium stocksii</name>
    <dbReference type="NCBI Taxonomy" id="47602"/>
    <lineage>
        <taxon>Eukaryota</taxon>
        <taxon>Viridiplantae</taxon>
        <taxon>Streptophyta</taxon>
        <taxon>Embryophyta</taxon>
        <taxon>Tracheophyta</taxon>
        <taxon>Spermatophyta</taxon>
        <taxon>Magnoliopsida</taxon>
        <taxon>eudicotyledons</taxon>
        <taxon>Gunneridae</taxon>
        <taxon>Pentapetalae</taxon>
        <taxon>rosids</taxon>
        <taxon>malvids</taxon>
        <taxon>Malvales</taxon>
        <taxon>Malvaceae</taxon>
        <taxon>Malvoideae</taxon>
        <taxon>Gossypium</taxon>
    </lineage>
</organism>
<gene>
    <name evidence="2" type="ORF">J1N35_007587</name>
</gene>
<proteinExistence type="predicted"/>
<accession>A0A9D4AFE0</accession>
<dbReference type="InterPro" id="IPR019557">
    <property type="entry name" value="AminoTfrase-like_pln_mobile"/>
</dbReference>
<keyword evidence="3" id="KW-1185">Reference proteome</keyword>
<evidence type="ECO:0000313" key="2">
    <source>
        <dbReference type="EMBL" id="KAH1114209.1"/>
    </source>
</evidence>
<dbReference type="GO" id="GO:0010073">
    <property type="term" value="P:meristem maintenance"/>
    <property type="evidence" value="ECO:0007669"/>
    <property type="project" value="InterPro"/>
</dbReference>
<feature type="domain" description="Aminotransferase-like plant mobile" evidence="1">
    <location>
        <begin position="58"/>
        <end position="123"/>
    </location>
</feature>
<dbReference type="AlphaFoldDB" id="A0A9D4AFE0"/>
<dbReference type="InterPro" id="IPR044824">
    <property type="entry name" value="MAIN-like"/>
</dbReference>
<dbReference type="Pfam" id="PF10536">
    <property type="entry name" value="PMD"/>
    <property type="match status" value="1"/>
</dbReference>
<reference evidence="2 3" key="1">
    <citation type="journal article" date="2021" name="Plant Biotechnol. J.">
        <title>Multi-omics assisted identification of the key and species-specific regulatory components of drought-tolerant mechanisms in Gossypium stocksii.</title>
        <authorList>
            <person name="Yu D."/>
            <person name="Ke L."/>
            <person name="Zhang D."/>
            <person name="Wu Y."/>
            <person name="Sun Y."/>
            <person name="Mei J."/>
            <person name="Sun J."/>
            <person name="Sun Y."/>
        </authorList>
    </citation>
    <scope>NUCLEOTIDE SEQUENCE [LARGE SCALE GENOMIC DNA]</scope>
    <source>
        <strain evidence="3">cv. E1</strain>
        <tissue evidence="2">Leaf</tissue>
    </source>
</reference>
<evidence type="ECO:0000313" key="3">
    <source>
        <dbReference type="Proteomes" id="UP000828251"/>
    </source>
</evidence>
<dbReference type="PANTHER" id="PTHR46033">
    <property type="entry name" value="PROTEIN MAIN-LIKE 2"/>
    <property type="match status" value="1"/>
</dbReference>
<protein>
    <recommendedName>
        <fullName evidence="1">Aminotransferase-like plant mobile domain-containing protein</fullName>
    </recommendedName>
</protein>
<evidence type="ECO:0000259" key="1">
    <source>
        <dbReference type="Pfam" id="PF10536"/>
    </source>
</evidence>
<dbReference type="PANTHER" id="PTHR46033:SF8">
    <property type="entry name" value="PROTEIN MAINTENANCE OF MERISTEMS-LIKE"/>
    <property type="match status" value="1"/>
</dbReference>